<reference evidence="2 3" key="1">
    <citation type="submission" date="2019-12" db="EMBL/GenBank/DDBJ databases">
        <title>Genomic-based taxomic classification of the family Erythrobacteraceae.</title>
        <authorList>
            <person name="Xu L."/>
        </authorList>
    </citation>
    <scope>NUCLEOTIDE SEQUENCE [LARGE SCALE GENOMIC DNA]</scope>
    <source>
        <strain evidence="2 3">SW-109</strain>
    </source>
</reference>
<dbReference type="OrthoDB" id="1122998at2"/>
<keyword evidence="3" id="KW-1185">Reference proteome</keyword>
<evidence type="ECO:0000256" key="1">
    <source>
        <dbReference type="SAM" id="MobiDB-lite"/>
    </source>
</evidence>
<proteinExistence type="predicted"/>
<accession>A0A6I4V0Q1</accession>
<evidence type="ECO:0000313" key="3">
    <source>
        <dbReference type="Proteomes" id="UP000471435"/>
    </source>
</evidence>
<comment type="caution">
    <text evidence="2">The sequence shown here is derived from an EMBL/GenBank/DDBJ whole genome shotgun (WGS) entry which is preliminary data.</text>
</comment>
<sequence length="384" mass="40580">MMVFGAGYSLPASAEVAASLQQHGGGHDSGSTDDHDHTDTDHGSDHETQGQRGKKGDAPGTRGQGGRRGGLEDIFRDVTGTDTGDDDSDKPAWAGGKGGSADRGGKPDTAGKQGDLFGDMYVILRDINGVPILSEEGFVQPIDADGNLIPLDEEGAPIDPELAIEVELGRLNVGRAPPQVLDRRAQEVIILLNEATAIETDAAGRLVLTVDGEAKTIDSPLENLAIYIALMTTGTIPGVDDLPGTEFDYLVDGELTAADVLAAASFAAAATDKTGQFSIDEIAYLNAFLDINIERVGDVSYSNFDFSDFTYDRSDMYEGVTVEVLIQQPDGTWAPTTINVYQVIFGGVDFTGEGSISAFSQAADDARKIINFIHEYAIPADSTD</sequence>
<name>A0A6I4V0Q1_9SPHN</name>
<dbReference type="AlphaFoldDB" id="A0A6I4V0Q1"/>
<evidence type="ECO:0000313" key="2">
    <source>
        <dbReference type="EMBL" id="MXP47418.1"/>
    </source>
</evidence>
<organism evidence="2 3">
    <name type="scientific">Pontixanthobacter luteolus</name>
    <dbReference type="NCBI Taxonomy" id="295089"/>
    <lineage>
        <taxon>Bacteria</taxon>
        <taxon>Pseudomonadati</taxon>
        <taxon>Pseudomonadota</taxon>
        <taxon>Alphaproteobacteria</taxon>
        <taxon>Sphingomonadales</taxon>
        <taxon>Erythrobacteraceae</taxon>
        <taxon>Pontixanthobacter</taxon>
    </lineage>
</organism>
<dbReference type="RefSeq" id="WP_160730536.1">
    <property type="nucleotide sequence ID" value="NZ_WTYP01000001.1"/>
</dbReference>
<feature type="compositionally biased region" description="Basic and acidic residues" evidence="1">
    <location>
        <begin position="30"/>
        <end position="57"/>
    </location>
</feature>
<feature type="region of interest" description="Disordered" evidence="1">
    <location>
        <begin position="17"/>
        <end position="112"/>
    </location>
</feature>
<dbReference type="Proteomes" id="UP000471435">
    <property type="component" value="Unassembled WGS sequence"/>
</dbReference>
<gene>
    <name evidence="2" type="ORF">GRI43_08435</name>
</gene>
<dbReference type="EMBL" id="WTYP01000001">
    <property type="protein sequence ID" value="MXP47418.1"/>
    <property type="molecule type" value="Genomic_DNA"/>
</dbReference>
<protein>
    <submittedName>
        <fullName evidence="2">Uncharacterized protein</fullName>
    </submittedName>
</protein>